<dbReference type="Pfam" id="PF05362">
    <property type="entry name" value="Lon_C"/>
    <property type="match status" value="1"/>
</dbReference>
<dbReference type="eggNOG" id="COG3480">
    <property type="taxonomic scope" value="Bacteria"/>
</dbReference>
<dbReference type="SUPFAM" id="SSF54211">
    <property type="entry name" value="Ribosomal protein S5 domain 2-like"/>
    <property type="match status" value="1"/>
</dbReference>
<keyword evidence="1 5" id="KW-0645">Protease</keyword>
<evidence type="ECO:0000256" key="1">
    <source>
        <dbReference type="PROSITE-ProRule" id="PRU01122"/>
    </source>
</evidence>
<dbReference type="NCBIfam" id="NF041438">
    <property type="entry name" value="SepM_fam_S16"/>
    <property type="match status" value="1"/>
</dbReference>
<comment type="similarity">
    <text evidence="1">Belongs to the peptidase S16 family.</text>
</comment>
<dbReference type="GO" id="GO:0006508">
    <property type="term" value="P:proteolysis"/>
    <property type="evidence" value="ECO:0007669"/>
    <property type="project" value="UniProtKB-KW"/>
</dbReference>
<evidence type="ECO:0000259" key="4">
    <source>
        <dbReference type="PROSITE" id="PS51786"/>
    </source>
</evidence>
<dbReference type="GO" id="GO:0004252">
    <property type="term" value="F:serine-type endopeptidase activity"/>
    <property type="evidence" value="ECO:0007669"/>
    <property type="project" value="UniProtKB-UniRule"/>
</dbReference>
<dbReference type="InterPro" id="IPR036034">
    <property type="entry name" value="PDZ_sf"/>
</dbReference>
<accession>W4F0Z5</accession>
<feature type="domain" description="Lon proteolytic" evidence="4">
    <location>
        <begin position="187"/>
        <end position="345"/>
    </location>
</feature>
<keyword evidence="2" id="KW-0812">Transmembrane</keyword>
<keyword evidence="6" id="KW-1185">Reference proteome</keyword>
<dbReference type="SUPFAM" id="SSF50156">
    <property type="entry name" value="PDZ domain-like"/>
    <property type="match status" value="1"/>
</dbReference>
<dbReference type="InterPro" id="IPR020568">
    <property type="entry name" value="Ribosomal_Su5_D2-typ_SF"/>
</dbReference>
<evidence type="ECO:0000313" key="6">
    <source>
        <dbReference type="Proteomes" id="UP000019062"/>
    </source>
</evidence>
<dbReference type="EC" id="3.4.21.53" evidence="1"/>
<name>W4F0Z5_9BACL</name>
<keyword evidence="2" id="KW-1133">Transmembrane helix</keyword>
<dbReference type="PANTHER" id="PTHR10046">
    <property type="entry name" value="ATP DEPENDENT LON PROTEASE FAMILY MEMBER"/>
    <property type="match status" value="1"/>
</dbReference>
<keyword evidence="1" id="KW-0720">Serine protease</keyword>
<feature type="active site" evidence="1">
    <location>
        <position position="234"/>
    </location>
</feature>
<dbReference type="GO" id="GO:0004176">
    <property type="term" value="F:ATP-dependent peptidase activity"/>
    <property type="evidence" value="ECO:0007669"/>
    <property type="project" value="UniProtKB-UniRule"/>
</dbReference>
<organism evidence="5 6">
    <name type="scientific">Viridibacillus arenosi FSL R5-213</name>
    <dbReference type="NCBI Taxonomy" id="1227360"/>
    <lineage>
        <taxon>Bacteria</taxon>
        <taxon>Bacillati</taxon>
        <taxon>Bacillota</taxon>
        <taxon>Bacilli</taxon>
        <taxon>Bacillales</taxon>
        <taxon>Caryophanaceae</taxon>
        <taxon>Viridibacillus</taxon>
    </lineage>
</organism>
<comment type="caution">
    <text evidence="5">The sequence shown here is derived from an EMBL/GenBank/DDBJ whole genome shotgun (WGS) entry which is preliminary data.</text>
</comment>
<dbReference type="AlphaFoldDB" id="W4F0Z5"/>
<dbReference type="Pfam" id="PF13180">
    <property type="entry name" value="PDZ_2"/>
    <property type="match status" value="1"/>
</dbReference>
<comment type="catalytic activity">
    <reaction evidence="1">
        <text>Hydrolysis of proteins in presence of ATP.</text>
        <dbReference type="EC" id="3.4.21.53"/>
    </reaction>
</comment>
<dbReference type="PROSITE" id="PS50106">
    <property type="entry name" value="PDZ"/>
    <property type="match status" value="1"/>
</dbReference>
<protein>
    <recommendedName>
        <fullName evidence="1">endopeptidase La</fullName>
        <ecNumber evidence="1">3.4.21.53</ecNumber>
    </recommendedName>
</protein>
<feature type="active site" evidence="1">
    <location>
        <position position="279"/>
    </location>
</feature>
<dbReference type="Gene3D" id="3.30.230.10">
    <property type="match status" value="1"/>
</dbReference>
<evidence type="ECO:0000313" key="5">
    <source>
        <dbReference type="EMBL" id="ETT85751.1"/>
    </source>
</evidence>
<dbReference type="Proteomes" id="UP000019062">
    <property type="component" value="Unassembled WGS sequence"/>
</dbReference>
<dbReference type="GO" id="GO:0030163">
    <property type="term" value="P:protein catabolic process"/>
    <property type="evidence" value="ECO:0007669"/>
    <property type="project" value="InterPro"/>
</dbReference>
<dbReference type="InterPro" id="IPR014721">
    <property type="entry name" value="Ribsml_uS5_D2-typ_fold_subgr"/>
</dbReference>
<dbReference type="PROSITE" id="PS51786">
    <property type="entry name" value="LON_PROTEOLYTIC"/>
    <property type="match status" value="1"/>
</dbReference>
<proteinExistence type="inferred from homology"/>
<evidence type="ECO:0000256" key="2">
    <source>
        <dbReference type="SAM" id="Phobius"/>
    </source>
</evidence>
<dbReference type="InterPro" id="IPR001478">
    <property type="entry name" value="PDZ"/>
</dbReference>
<feature type="transmembrane region" description="Helical" evidence="2">
    <location>
        <begin position="7"/>
        <end position="28"/>
    </location>
</feature>
<dbReference type="EMBL" id="ASQA01000016">
    <property type="protein sequence ID" value="ETT85751.1"/>
    <property type="molecule type" value="Genomic_DNA"/>
</dbReference>
<dbReference type="InterPro" id="IPR027065">
    <property type="entry name" value="Lon_Prtase"/>
</dbReference>
<dbReference type="GO" id="GO:0005524">
    <property type="term" value="F:ATP binding"/>
    <property type="evidence" value="ECO:0007669"/>
    <property type="project" value="InterPro"/>
</dbReference>
<keyword evidence="1" id="KW-0378">Hydrolase</keyword>
<dbReference type="PATRIC" id="fig|1227360.4.peg.2034"/>
<reference evidence="5 6" key="1">
    <citation type="journal article" date="2014" name="BMC Genomics">
        <title>Genomic comparison of sporeforming bacilli isolated from milk.</title>
        <authorList>
            <person name="Moreno Switt A.I."/>
            <person name="Andrus A.D."/>
            <person name="Ranieri M.L."/>
            <person name="Orsi R.H."/>
            <person name="Ivy R."/>
            <person name="den Bakker H.C."/>
            <person name="Martin N.H."/>
            <person name="Wiedmann M."/>
            <person name="Boor K.J."/>
        </authorList>
    </citation>
    <scope>NUCLEOTIDE SEQUENCE [LARGE SCALE GENOMIC DNA]</scope>
    <source>
        <strain evidence="5 6">FSL R5-213</strain>
    </source>
</reference>
<feature type="domain" description="PDZ" evidence="3">
    <location>
        <begin position="100"/>
        <end position="186"/>
    </location>
</feature>
<evidence type="ECO:0000259" key="3">
    <source>
        <dbReference type="PROSITE" id="PS50106"/>
    </source>
</evidence>
<keyword evidence="2" id="KW-0472">Membrane</keyword>
<dbReference type="InterPro" id="IPR008269">
    <property type="entry name" value="Lon_proteolytic"/>
</dbReference>
<gene>
    <name evidence="5" type="ORF">C176_09982</name>
</gene>
<sequence length="348" mass="38222">MNIKKFIGFIVIAAIAVLGFVYPLPYYIMQPGGAYELSQFVEVENAKLDSEGTMSLMTVSMSKATPFTYAGAKLSSRKELLPETQVRSPHESEDEYNLRQLKLMTDSQFNAKYVGFKKANKEYEIQYNGVYVVYVLEDGASDGILKPGDEVIGIDGKKIIRQTELIDYLAGKKSGEKVKLTIIRDEKEQTKSVTLKEIPGTKGKVGIGITFTENKSITTNPNVKIEADEIGGPSAGLMFTLEIIDQLTEGDLTKGYNVAGTGEMLESGEVGRIGGIDKKIIAADDGGIEIFFAPDDTITDEVKKLNPGIKTNYEVAVETAKKIDTKMKIVPVKTVDDALNYLKDLKQK</sequence>
<dbReference type="SMART" id="SM00228">
    <property type="entry name" value="PDZ"/>
    <property type="match status" value="1"/>
</dbReference>